<gene>
    <name evidence="2" type="ORF">MPIPNATIZW_LOCUS12958</name>
</gene>
<evidence type="ECO:0000256" key="1">
    <source>
        <dbReference type="SAM" id="Phobius"/>
    </source>
</evidence>
<accession>A0ABP0A832</accession>
<feature type="transmembrane region" description="Helical" evidence="1">
    <location>
        <begin position="24"/>
        <end position="45"/>
    </location>
</feature>
<keyword evidence="3" id="KW-1185">Reference proteome</keyword>
<name>A0ABP0A832_PIPNA</name>
<organism evidence="2 3">
    <name type="scientific">Pipistrellus nathusii</name>
    <name type="common">Nathusius' pipistrelle</name>
    <dbReference type="NCBI Taxonomy" id="59473"/>
    <lineage>
        <taxon>Eukaryota</taxon>
        <taxon>Metazoa</taxon>
        <taxon>Chordata</taxon>
        <taxon>Craniata</taxon>
        <taxon>Vertebrata</taxon>
        <taxon>Euteleostomi</taxon>
        <taxon>Mammalia</taxon>
        <taxon>Eutheria</taxon>
        <taxon>Laurasiatheria</taxon>
        <taxon>Chiroptera</taxon>
        <taxon>Yangochiroptera</taxon>
        <taxon>Vespertilionidae</taxon>
        <taxon>Pipistrellus</taxon>
    </lineage>
</organism>
<keyword evidence="1" id="KW-0812">Transmembrane</keyword>
<reference evidence="2" key="1">
    <citation type="submission" date="2023-12" db="EMBL/GenBank/DDBJ databases">
        <authorList>
            <person name="Brown T."/>
        </authorList>
    </citation>
    <scope>NUCLEOTIDE SEQUENCE</scope>
</reference>
<proteinExistence type="predicted"/>
<keyword evidence="1" id="KW-0472">Membrane</keyword>
<sequence length="111" mass="12587">MLTDKHCLARESASSFLSDFYKAIYLWFFNSFLKNIIFHSILFCTRGPMHEIHARTLAAAGGLCHLCRLCLSPRPLQLCPKGRISGLISILPFYYYRLVSDGATTVVVRQS</sequence>
<evidence type="ECO:0000313" key="2">
    <source>
        <dbReference type="EMBL" id="CAK6444652.1"/>
    </source>
</evidence>
<keyword evidence="1" id="KW-1133">Transmembrane helix</keyword>
<evidence type="ECO:0000313" key="3">
    <source>
        <dbReference type="Proteomes" id="UP001314169"/>
    </source>
</evidence>
<dbReference type="EMBL" id="OY882861">
    <property type="protein sequence ID" value="CAK6444652.1"/>
    <property type="molecule type" value="Genomic_DNA"/>
</dbReference>
<dbReference type="Proteomes" id="UP001314169">
    <property type="component" value="Chromosome 4"/>
</dbReference>
<protein>
    <submittedName>
        <fullName evidence="2">Uncharacterized protein</fullName>
    </submittedName>
</protein>